<sequence>MTRGRVAPIMTDDPFENMLAQMDRAEEYADVDHGVFERLKHPERTLKVTLPVELDSGETEVFEGYRCQFDSARGPFKGGVRFHPSVTQREVEALAGWMTWKTALVDLPYGGAKGGVVCEPKDLTQNDLESLTRRYTEGIRRMIGPETDVPAPDMNTNPQTMAWMMDTYSMYEGHSVPQVVTGKPLEIGGTPGRVEATGRGVSIVTERLFDYLDRDLSNASVAIQGFGNVGSNAARLLDEAGARIVATSDVTGAAYDPDGLDVAALGAHVDAGGLIEEYVAGDPRALPEDRRTSGGNQWDDPDRITNEELLTLDVDVLIPAAVEGVITADNVDDLRTSAIVEAANGPTTVAADEVLAERDIQVVPDILANAGGVIVSYLEWVQNAQEFSWPLETVNAELERRIGTAFDQTIDQYDRKGLPDLRTAAYTLALERTASAHEYRGLFP</sequence>
<dbReference type="STRING" id="1230456.C468_13983"/>
<feature type="binding site" evidence="6">
    <location>
        <position position="197"/>
    </location>
    <ligand>
        <name>NAD(+)</name>
        <dbReference type="ChEBI" id="CHEBI:57540"/>
    </ligand>
</feature>
<dbReference type="PANTHER" id="PTHR11606:SF13">
    <property type="entry name" value="GLUTAMATE DEHYDROGENASE 1, MITOCHONDRIAL"/>
    <property type="match status" value="1"/>
</dbReference>
<proteinExistence type="inferred from homology"/>
<feature type="binding site" evidence="6">
    <location>
        <position position="376"/>
    </location>
    <ligand>
        <name>substrate</name>
    </ligand>
</feature>
<dbReference type="SUPFAM" id="SSF53223">
    <property type="entry name" value="Aminoacid dehydrogenase-like, N-terminal domain"/>
    <property type="match status" value="1"/>
</dbReference>
<keyword evidence="11" id="KW-1185">Reference proteome</keyword>
<accession>M0NPN7</accession>
<dbReference type="InterPro" id="IPR033922">
    <property type="entry name" value="NAD_bind_Glu_DH"/>
</dbReference>
<evidence type="ECO:0000256" key="3">
    <source>
        <dbReference type="ARBA" id="ARBA00023002"/>
    </source>
</evidence>
<dbReference type="SUPFAM" id="SSF51735">
    <property type="entry name" value="NAD(P)-binding Rossmann-fold domains"/>
    <property type="match status" value="1"/>
</dbReference>
<keyword evidence="6" id="KW-0520">NAD</keyword>
<comment type="similarity">
    <text evidence="1 4 8">Belongs to the Glu/Leu/Phe/Val dehydrogenases family.</text>
</comment>
<dbReference type="EMBL" id="AOJH01000083">
    <property type="protein sequence ID" value="EMA59907.1"/>
    <property type="molecule type" value="Genomic_DNA"/>
</dbReference>
<keyword evidence="3 4" id="KW-0560">Oxidoreductase</keyword>
<dbReference type="AlphaFoldDB" id="M0NPN7"/>
<name>M0NPN7_9EURY</name>
<dbReference type="PRINTS" id="PR00082">
    <property type="entry name" value="GLFDHDRGNASE"/>
</dbReference>
<dbReference type="InterPro" id="IPR006097">
    <property type="entry name" value="Glu/Leu/Phe/Val/Trp_DH_dimer"/>
</dbReference>
<dbReference type="InterPro" id="IPR046346">
    <property type="entry name" value="Aminoacid_DH-like_N_sf"/>
</dbReference>
<dbReference type="Pfam" id="PF00208">
    <property type="entry name" value="ELFV_dehydrog"/>
    <property type="match status" value="1"/>
</dbReference>
<feature type="domain" description="Glutamate/phenylalanine/leucine/valine/L-tryptophan dehydrogenase C-terminal" evidence="9">
    <location>
        <begin position="190"/>
        <end position="441"/>
    </location>
</feature>
<evidence type="ECO:0000256" key="5">
    <source>
        <dbReference type="PIRSR" id="PIRSR000185-1"/>
    </source>
</evidence>
<comment type="caution">
    <text evidence="10">The sequence shown here is derived from an EMBL/GenBank/DDBJ whole genome shotgun (WGS) entry which is preliminary data.</text>
</comment>
<organism evidence="10 11">
    <name type="scientific">Halorubrum kocurii JCM 14978</name>
    <dbReference type="NCBI Taxonomy" id="1230456"/>
    <lineage>
        <taxon>Archaea</taxon>
        <taxon>Methanobacteriati</taxon>
        <taxon>Methanobacteriota</taxon>
        <taxon>Stenosarchaea group</taxon>
        <taxon>Halobacteria</taxon>
        <taxon>Halobacteriales</taxon>
        <taxon>Haloferacaceae</taxon>
        <taxon>Halorubrum</taxon>
    </lineage>
</organism>
<dbReference type="InterPro" id="IPR036291">
    <property type="entry name" value="NAD(P)-bd_dom_sf"/>
</dbReference>
<evidence type="ECO:0000256" key="8">
    <source>
        <dbReference type="RuleBase" id="RU004417"/>
    </source>
</evidence>
<feature type="binding site" evidence="6">
    <location>
        <position position="77"/>
    </location>
    <ligand>
        <name>substrate</name>
    </ligand>
</feature>
<dbReference type="InterPro" id="IPR006095">
    <property type="entry name" value="Glu/Leu/Phe/Val/Trp_DH"/>
</dbReference>
<gene>
    <name evidence="10" type="ORF">C468_13983</name>
</gene>
<feature type="site" description="Important for catalysis" evidence="7">
    <location>
        <position position="153"/>
    </location>
</feature>
<dbReference type="InterPro" id="IPR006096">
    <property type="entry name" value="Glu/Leu/Phe/Val/Trp_DH_C"/>
</dbReference>
<dbReference type="CDD" id="cd01076">
    <property type="entry name" value="NAD_bind_1_Glu_DH"/>
    <property type="match status" value="1"/>
</dbReference>
<dbReference type="Gene3D" id="3.40.50.10860">
    <property type="entry name" value="Leucine Dehydrogenase, chain A, domain 1"/>
    <property type="match status" value="1"/>
</dbReference>
<reference evidence="10 11" key="1">
    <citation type="journal article" date="2014" name="PLoS Genet.">
        <title>Phylogenetically driven sequencing of extremely halophilic archaea reveals strategies for static and dynamic osmo-response.</title>
        <authorList>
            <person name="Becker E.A."/>
            <person name="Seitzer P.M."/>
            <person name="Tritt A."/>
            <person name="Larsen D."/>
            <person name="Krusor M."/>
            <person name="Yao A.I."/>
            <person name="Wu D."/>
            <person name="Madern D."/>
            <person name="Eisen J.A."/>
            <person name="Darling A.E."/>
            <person name="Facciotti M.T."/>
        </authorList>
    </citation>
    <scope>NUCLEOTIDE SEQUENCE [LARGE SCALE GENOMIC DNA]</scope>
    <source>
        <strain evidence="10 11">JCM 14978</strain>
    </source>
</reference>
<evidence type="ECO:0000313" key="11">
    <source>
        <dbReference type="Proteomes" id="UP000011546"/>
    </source>
</evidence>
<dbReference type="GO" id="GO:0000166">
    <property type="term" value="F:nucleotide binding"/>
    <property type="evidence" value="ECO:0007669"/>
    <property type="project" value="UniProtKB-KW"/>
</dbReference>
<dbReference type="GO" id="GO:0006538">
    <property type="term" value="P:L-glutamate catabolic process"/>
    <property type="evidence" value="ECO:0007669"/>
    <property type="project" value="TreeGrafter"/>
</dbReference>
<dbReference type="PATRIC" id="fig|1230456.3.peg.2782"/>
<evidence type="ECO:0000256" key="6">
    <source>
        <dbReference type="PIRSR" id="PIRSR000185-2"/>
    </source>
</evidence>
<dbReference type="GO" id="GO:0004352">
    <property type="term" value="F:glutamate dehydrogenase (NAD+) activity"/>
    <property type="evidence" value="ECO:0007669"/>
    <property type="project" value="TreeGrafter"/>
</dbReference>
<evidence type="ECO:0000256" key="7">
    <source>
        <dbReference type="PIRSR" id="PIRSR000185-3"/>
    </source>
</evidence>
<dbReference type="Proteomes" id="UP000011546">
    <property type="component" value="Unassembled WGS sequence"/>
</dbReference>
<keyword evidence="6" id="KW-0547">Nucleotide-binding</keyword>
<protein>
    <recommendedName>
        <fullName evidence="4">Glutamate dehydrogenase</fullName>
    </recommendedName>
</protein>
<dbReference type="SMART" id="SM00839">
    <property type="entry name" value="ELFV_dehydrog"/>
    <property type="match status" value="1"/>
</dbReference>
<evidence type="ECO:0000259" key="9">
    <source>
        <dbReference type="SMART" id="SM00839"/>
    </source>
</evidence>
<evidence type="ECO:0000313" key="10">
    <source>
        <dbReference type="EMBL" id="EMA59907.1"/>
    </source>
</evidence>
<dbReference type="FunFam" id="3.40.50.10860:FF:000003">
    <property type="entry name" value="Glutamate dehydrogenase"/>
    <property type="match status" value="1"/>
</dbReference>
<evidence type="ECO:0000256" key="2">
    <source>
        <dbReference type="ARBA" id="ARBA00011643"/>
    </source>
</evidence>
<evidence type="ECO:0000256" key="4">
    <source>
        <dbReference type="PIRNR" id="PIRNR000185"/>
    </source>
</evidence>
<dbReference type="Gene3D" id="3.40.50.720">
    <property type="entry name" value="NAD(P)-binding Rossmann-like Domain"/>
    <property type="match status" value="1"/>
</dbReference>
<dbReference type="InterPro" id="IPR014362">
    <property type="entry name" value="Glu_DH"/>
</dbReference>
<feature type="active site" description="Proton donor" evidence="5">
    <location>
        <position position="113"/>
    </location>
</feature>
<evidence type="ECO:0000256" key="1">
    <source>
        <dbReference type="ARBA" id="ARBA00006382"/>
    </source>
</evidence>
<comment type="subunit">
    <text evidence="2">Homohexamer.</text>
</comment>
<dbReference type="PANTHER" id="PTHR11606">
    <property type="entry name" value="GLUTAMATE DEHYDROGENASE"/>
    <property type="match status" value="1"/>
</dbReference>
<dbReference type="Pfam" id="PF02812">
    <property type="entry name" value="ELFV_dehydrog_N"/>
    <property type="match status" value="1"/>
</dbReference>
<feature type="binding site" evidence="6">
    <location>
        <position position="228"/>
    </location>
    <ligand>
        <name>NAD(+)</name>
        <dbReference type="ChEBI" id="CHEBI:57540"/>
    </ligand>
</feature>
<feature type="binding site" evidence="6">
    <location>
        <position position="101"/>
    </location>
    <ligand>
        <name>substrate</name>
    </ligand>
</feature>
<dbReference type="PIRSF" id="PIRSF000185">
    <property type="entry name" value="Glu_DH"/>
    <property type="match status" value="1"/>
</dbReference>